<accession>A0A8T1TN46</accession>
<evidence type="ECO:0000313" key="2">
    <source>
        <dbReference type="Proteomes" id="UP000688947"/>
    </source>
</evidence>
<comment type="caution">
    <text evidence="1">The sequence shown here is derived from an EMBL/GenBank/DDBJ whole genome shotgun (WGS) entry which is preliminary data.</text>
</comment>
<evidence type="ECO:0000313" key="1">
    <source>
        <dbReference type="EMBL" id="KAG6942887.1"/>
    </source>
</evidence>
<name>A0A8T1TN46_9STRA</name>
<proteinExistence type="predicted"/>
<reference evidence="1" key="1">
    <citation type="submission" date="2021-01" db="EMBL/GenBank/DDBJ databases">
        <title>Phytophthora aleatoria, a newly-described species from Pinus radiata is distinct from Phytophthora cactorum isolates based on comparative genomics.</title>
        <authorList>
            <person name="Mcdougal R."/>
            <person name="Panda P."/>
            <person name="Williams N."/>
            <person name="Studholme D.J."/>
        </authorList>
    </citation>
    <scope>NUCLEOTIDE SEQUENCE</scope>
    <source>
        <strain evidence="1">NZFS 3830</strain>
    </source>
</reference>
<protein>
    <submittedName>
        <fullName evidence="1">Uncharacterized protein</fullName>
    </submittedName>
</protein>
<dbReference type="AlphaFoldDB" id="A0A8T1TN46"/>
<dbReference type="VEuPathDB" id="FungiDB:PC110_g21250"/>
<dbReference type="EMBL" id="JAENGZ010002776">
    <property type="protein sequence ID" value="KAG6942887.1"/>
    <property type="molecule type" value="Genomic_DNA"/>
</dbReference>
<dbReference type="OrthoDB" id="130259at2759"/>
<sequence length="227" mass="24508">MVDALYHLAWSFGGASVCWTAAGLEVDGAALQATTYWAFSQAKEQAGAQQCLEWLPFIRVVDLRVYNGGTASVSTAVDFQRLHKLGSRVMDVIRWTRHGGGRITVALQAPRGRRIPVVLAEVELLVRVLVSNFPRLLFSRANHNELQIILSAADHLVATVQTTPTTVLQLATGPRDGHTDYVIRGHRHLEDVAKQELAPNVKVVGVVPHPALGTSESLAAAPGTAVV</sequence>
<organism evidence="1 2">
    <name type="scientific">Phytophthora cactorum</name>
    <dbReference type="NCBI Taxonomy" id="29920"/>
    <lineage>
        <taxon>Eukaryota</taxon>
        <taxon>Sar</taxon>
        <taxon>Stramenopiles</taxon>
        <taxon>Oomycota</taxon>
        <taxon>Peronosporomycetes</taxon>
        <taxon>Peronosporales</taxon>
        <taxon>Peronosporaceae</taxon>
        <taxon>Phytophthora</taxon>
    </lineage>
</organism>
<dbReference type="Proteomes" id="UP000688947">
    <property type="component" value="Unassembled WGS sequence"/>
</dbReference>
<gene>
    <name evidence="1" type="ORF">JG687_00018805</name>
</gene>